<evidence type="ECO:0000313" key="1">
    <source>
        <dbReference type="EMBL" id="KAJ8945635.1"/>
    </source>
</evidence>
<reference evidence="1" key="1">
    <citation type="journal article" date="2023" name="Insect Mol. Biol.">
        <title>Genome sequencing provides insights into the evolution of gene families encoding plant cell wall-degrading enzymes in longhorned beetles.</title>
        <authorList>
            <person name="Shin N.R."/>
            <person name="Okamura Y."/>
            <person name="Kirsch R."/>
            <person name="Pauchet Y."/>
        </authorList>
    </citation>
    <scope>NUCLEOTIDE SEQUENCE</scope>
    <source>
        <strain evidence="1">RBIC_L_NR</strain>
    </source>
</reference>
<dbReference type="Proteomes" id="UP001162156">
    <property type="component" value="Unassembled WGS sequence"/>
</dbReference>
<accession>A0AAV8Y2K5</accession>
<gene>
    <name evidence="1" type="ORF">NQ314_009169</name>
</gene>
<organism evidence="1 2">
    <name type="scientific">Rhamnusium bicolor</name>
    <dbReference type="NCBI Taxonomy" id="1586634"/>
    <lineage>
        <taxon>Eukaryota</taxon>
        <taxon>Metazoa</taxon>
        <taxon>Ecdysozoa</taxon>
        <taxon>Arthropoda</taxon>
        <taxon>Hexapoda</taxon>
        <taxon>Insecta</taxon>
        <taxon>Pterygota</taxon>
        <taxon>Neoptera</taxon>
        <taxon>Endopterygota</taxon>
        <taxon>Coleoptera</taxon>
        <taxon>Polyphaga</taxon>
        <taxon>Cucujiformia</taxon>
        <taxon>Chrysomeloidea</taxon>
        <taxon>Cerambycidae</taxon>
        <taxon>Lepturinae</taxon>
        <taxon>Rhagiini</taxon>
        <taxon>Rhamnusium</taxon>
    </lineage>
</organism>
<proteinExistence type="predicted"/>
<dbReference type="AlphaFoldDB" id="A0AAV8Y2K5"/>
<protein>
    <recommendedName>
        <fullName evidence="3">Reverse transcriptase zinc-binding domain-containing protein</fullName>
    </recommendedName>
</protein>
<dbReference type="EMBL" id="JANEYF010002501">
    <property type="protein sequence ID" value="KAJ8945635.1"/>
    <property type="molecule type" value="Genomic_DNA"/>
</dbReference>
<name>A0AAV8Y2K5_9CUCU</name>
<evidence type="ECO:0008006" key="3">
    <source>
        <dbReference type="Google" id="ProtNLM"/>
    </source>
</evidence>
<evidence type="ECO:0000313" key="2">
    <source>
        <dbReference type="Proteomes" id="UP001162156"/>
    </source>
</evidence>
<comment type="caution">
    <text evidence="1">The sequence shown here is derived from an EMBL/GenBank/DDBJ whole genome shotgun (WGS) entry which is preliminary data.</text>
</comment>
<keyword evidence="2" id="KW-1185">Reference proteome</keyword>
<sequence length="139" mass="16865">MNKWQRKWERLDDKAQWTKRLIPNVKMCIDRRYGLVDYYMPQALTRHECFMENLHGFGQTDDDTCWYCGEVNTVEHTLYNCDRWTNERLRTELELGEIVTSQNMTQILMESETAWGIVMKIVTNILQTMDRNERYRQMV</sequence>